<sequence>MNKVDIQSISQKILQNSTLRQDKPISQATPKTNFAEILNRVEQSQSLKFSKHAVERMKVRDIRLDNMEMTKIEEAIDKASKKGVKEALILMEDKAFIASIKNKTIVTTVSKEQLKDNIFTNIDGAIII</sequence>
<dbReference type="InterPro" id="IPR013367">
    <property type="entry name" value="Flagellar_put"/>
</dbReference>
<dbReference type="NCBIfam" id="TIGR02530">
    <property type="entry name" value="flg_new"/>
    <property type="match status" value="1"/>
</dbReference>
<name>A0A1H3PNW6_9FIRM</name>
<organism evidence="1 2">
    <name type="scientific">Proteiniborus ethanoligenes</name>
    <dbReference type="NCBI Taxonomy" id="415015"/>
    <lineage>
        <taxon>Bacteria</taxon>
        <taxon>Bacillati</taxon>
        <taxon>Bacillota</taxon>
        <taxon>Clostridia</taxon>
        <taxon>Eubacteriales</taxon>
        <taxon>Proteiniborus</taxon>
    </lineage>
</organism>
<dbReference type="EMBL" id="FNQE01000015">
    <property type="protein sequence ID" value="SDZ02864.1"/>
    <property type="molecule type" value="Genomic_DNA"/>
</dbReference>
<keyword evidence="1" id="KW-0966">Cell projection</keyword>
<dbReference type="AlphaFoldDB" id="A0A1H3PNW6"/>
<dbReference type="RefSeq" id="WP_208975226.1">
    <property type="nucleotide sequence ID" value="NZ_FNQE01000015.1"/>
</dbReference>
<proteinExistence type="predicted"/>
<keyword evidence="1" id="KW-0969">Cilium</keyword>
<accession>A0A1H3PNW6</accession>
<reference evidence="1 2" key="1">
    <citation type="submission" date="2016-10" db="EMBL/GenBank/DDBJ databases">
        <authorList>
            <person name="de Groot N.N."/>
        </authorList>
    </citation>
    <scope>NUCLEOTIDE SEQUENCE [LARGE SCALE GENOMIC DNA]</scope>
    <source>
        <strain evidence="1 2">DSM 21650</strain>
    </source>
</reference>
<dbReference type="Pfam" id="PF12611">
    <property type="entry name" value="Flagellar_put"/>
    <property type="match status" value="1"/>
</dbReference>
<dbReference type="Proteomes" id="UP000198625">
    <property type="component" value="Unassembled WGS sequence"/>
</dbReference>
<keyword evidence="1" id="KW-0282">Flagellum</keyword>
<dbReference type="STRING" id="415015.SAMN05660462_01593"/>
<protein>
    <submittedName>
        <fullName evidence="1">Flagellar operon protein</fullName>
    </submittedName>
</protein>
<evidence type="ECO:0000313" key="2">
    <source>
        <dbReference type="Proteomes" id="UP000198625"/>
    </source>
</evidence>
<keyword evidence="2" id="KW-1185">Reference proteome</keyword>
<evidence type="ECO:0000313" key="1">
    <source>
        <dbReference type="EMBL" id="SDZ02864.1"/>
    </source>
</evidence>
<gene>
    <name evidence="1" type="ORF">SAMN05660462_01593</name>
</gene>